<dbReference type="GO" id="GO:0032259">
    <property type="term" value="P:methylation"/>
    <property type="evidence" value="ECO:0007669"/>
    <property type="project" value="UniProtKB-KW"/>
</dbReference>
<dbReference type="SUPFAM" id="SSF53335">
    <property type="entry name" value="S-adenosyl-L-methionine-dependent methyltransferases"/>
    <property type="match status" value="1"/>
</dbReference>
<dbReference type="RefSeq" id="WP_119762493.1">
    <property type="nucleotide sequence ID" value="NZ_QYUM01000003.1"/>
</dbReference>
<dbReference type="Pfam" id="PF13847">
    <property type="entry name" value="Methyltransf_31"/>
    <property type="match status" value="1"/>
</dbReference>
<sequence length="211" mass="23437">MDGIYRYQRHIYDLTRKYYLLGRDRLIARLNVPVGGSVLEIGCGTGRNLIAVARAWPHAQCFGLDISPAMLETATATVARAGFAGRLALAQGDATAFVPTALFGRAAFDRVFLSYTLSMIPGWQRAIGAACDALTESGTLHIVDFGQQERLPRTFRILLRAWLSRFDVKPRADLPKVLADVADARGMVLEFTPLWRGYAWEAVLRKPRRAV</sequence>
<dbReference type="CDD" id="cd02440">
    <property type="entry name" value="AdoMet_MTases"/>
    <property type="match status" value="1"/>
</dbReference>
<dbReference type="PANTHER" id="PTHR47473">
    <property type="entry name" value="BTA1P"/>
    <property type="match status" value="1"/>
</dbReference>
<keyword evidence="3" id="KW-1185">Reference proteome</keyword>
<accession>A0A418WLH8</accession>
<keyword evidence="2" id="KW-0808">Transferase</keyword>
<feature type="domain" description="Methyltransferase" evidence="1">
    <location>
        <begin position="36"/>
        <end position="155"/>
    </location>
</feature>
<comment type="caution">
    <text evidence="2">The sequence shown here is derived from an EMBL/GenBank/DDBJ whole genome shotgun (WGS) entry which is preliminary data.</text>
</comment>
<dbReference type="Proteomes" id="UP000286100">
    <property type="component" value="Unassembled WGS sequence"/>
</dbReference>
<name>A0A418WLH8_9SPHN</name>
<dbReference type="EMBL" id="QYUM01000003">
    <property type="protein sequence ID" value="RJF90904.1"/>
    <property type="molecule type" value="Genomic_DNA"/>
</dbReference>
<dbReference type="InterPro" id="IPR025714">
    <property type="entry name" value="Methyltranfer_dom"/>
</dbReference>
<dbReference type="GO" id="GO:0008168">
    <property type="term" value="F:methyltransferase activity"/>
    <property type="evidence" value="ECO:0007669"/>
    <property type="project" value="UniProtKB-KW"/>
</dbReference>
<dbReference type="PANTHER" id="PTHR47473:SF1">
    <property type="entry name" value="METHYLTRANSFERASE DOMAIN-CONTAINING PROTEIN"/>
    <property type="match status" value="1"/>
</dbReference>
<reference evidence="2 3" key="1">
    <citation type="submission" date="2018-09" db="EMBL/GenBank/DDBJ databases">
        <authorList>
            <person name="Zhu H."/>
        </authorList>
    </citation>
    <scope>NUCLEOTIDE SEQUENCE [LARGE SCALE GENOMIC DNA]</scope>
    <source>
        <strain evidence="2 3">K2R01-6</strain>
    </source>
</reference>
<dbReference type="InterPro" id="IPR029063">
    <property type="entry name" value="SAM-dependent_MTases_sf"/>
</dbReference>
<evidence type="ECO:0000313" key="3">
    <source>
        <dbReference type="Proteomes" id="UP000286100"/>
    </source>
</evidence>
<proteinExistence type="predicted"/>
<keyword evidence="2" id="KW-0489">Methyltransferase</keyword>
<evidence type="ECO:0000313" key="2">
    <source>
        <dbReference type="EMBL" id="RJF90904.1"/>
    </source>
</evidence>
<dbReference type="AlphaFoldDB" id="A0A418WLH8"/>
<evidence type="ECO:0000259" key="1">
    <source>
        <dbReference type="Pfam" id="PF13847"/>
    </source>
</evidence>
<protein>
    <submittedName>
        <fullName evidence="2">Class I SAM-dependent methyltransferase</fullName>
    </submittedName>
</protein>
<organism evidence="2 3">
    <name type="scientific">Sphingomonas cavernae</name>
    <dbReference type="NCBI Taxonomy" id="2320861"/>
    <lineage>
        <taxon>Bacteria</taxon>
        <taxon>Pseudomonadati</taxon>
        <taxon>Pseudomonadota</taxon>
        <taxon>Alphaproteobacteria</taxon>
        <taxon>Sphingomonadales</taxon>
        <taxon>Sphingomonadaceae</taxon>
        <taxon>Sphingomonas</taxon>
    </lineage>
</organism>
<gene>
    <name evidence="2" type="ORF">D3876_12080</name>
</gene>
<dbReference type="Gene3D" id="3.40.50.150">
    <property type="entry name" value="Vaccinia Virus protein VP39"/>
    <property type="match status" value="1"/>
</dbReference>
<dbReference type="OrthoDB" id="5298787at2"/>